<dbReference type="Pfam" id="PF00438">
    <property type="entry name" value="S-AdoMet_synt_N"/>
    <property type="match status" value="1"/>
</dbReference>
<evidence type="ECO:0000259" key="2">
    <source>
        <dbReference type="Pfam" id="PF00438"/>
    </source>
</evidence>
<dbReference type="InterPro" id="IPR022636">
    <property type="entry name" value="S-AdoMet_synthetase_sfam"/>
</dbReference>
<feature type="domain" description="S-adenosylmethionine synthetase N-terminal" evidence="2">
    <location>
        <begin position="5"/>
        <end position="53"/>
    </location>
</feature>
<gene>
    <name evidence="3" type="ORF">ACFQ1E_16755</name>
    <name evidence="4" type="ORF">ACFQ1E_20350</name>
</gene>
<dbReference type="Proteomes" id="UP001596977">
    <property type="component" value="Unassembled WGS sequence"/>
</dbReference>
<comment type="caution">
    <text evidence="3">The sequence shown here is derived from an EMBL/GenBank/DDBJ whole genome shotgun (WGS) entry which is preliminary data.</text>
</comment>
<dbReference type="EMBL" id="JBHTJG010000017">
    <property type="protein sequence ID" value="MFD0948700.1"/>
    <property type="molecule type" value="Genomic_DNA"/>
</dbReference>
<dbReference type="EMBL" id="JBHTJG010000009">
    <property type="protein sequence ID" value="MFD0947995.1"/>
    <property type="molecule type" value="Genomic_DNA"/>
</dbReference>
<sequence length="53" mass="5848">MRSSYLFTSESVSEGHPDKVSDQISDSIVDLFLSKDPEARIACETLTTTQLVV</sequence>
<dbReference type="SUPFAM" id="SSF55973">
    <property type="entry name" value="S-adenosylmethionine synthetase"/>
    <property type="match status" value="1"/>
</dbReference>
<dbReference type="InterPro" id="IPR002133">
    <property type="entry name" value="S-AdoMet_synthetase"/>
</dbReference>
<reference evidence="3" key="3">
    <citation type="submission" date="2024-09" db="EMBL/GenBank/DDBJ databases">
        <authorList>
            <person name="Sun Q."/>
            <person name="Mori K."/>
        </authorList>
    </citation>
    <scope>NUCLEOTIDE SEQUENCE</scope>
    <source>
        <strain evidence="3">CCUG 62982</strain>
    </source>
</reference>
<evidence type="ECO:0000313" key="5">
    <source>
        <dbReference type="Proteomes" id="UP001596977"/>
    </source>
</evidence>
<dbReference type="Gene3D" id="3.30.300.10">
    <property type="match status" value="1"/>
</dbReference>
<organism evidence="3 5">
    <name type="scientific">Sphingomonas canadensis</name>
    <dbReference type="NCBI Taxonomy" id="1219257"/>
    <lineage>
        <taxon>Bacteria</taxon>
        <taxon>Pseudomonadati</taxon>
        <taxon>Pseudomonadota</taxon>
        <taxon>Alphaproteobacteria</taxon>
        <taxon>Sphingomonadales</taxon>
        <taxon>Sphingomonadaceae</taxon>
        <taxon>Sphingomonas</taxon>
    </lineage>
</organism>
<feature type="non-terminal residue" evidence="3">
    <location>
        <position position="53"/>
    </location>
</feature>
<dbReference type="PANTHER" id="PTHR11964">
    <property type="entry name" value="S-ADENOSYLMETHIONINE SYNTHETASE"/>
    <property type="match status" value="1"/>
</dbReference>
<reference evidence="3" key="1">
    <citation type="journal article" date="2014" name="Int. J. Syst. Evol. Microbiol.">
        <title>Complete genome of a new Firmicutes species belonging to the dominant human colonic microbiota ('Ruminococcus bicirculans') reveals two chromosomes and a selective capacity to utilize plant glucans.</title>
        <authorList>
            <consortium name="NISC Comparative Sequencing Program"/>
            <person name="Wegmann U."/>
            <person name="Louis P."/>
            <person name="Goesmann A."/>
            <person name="Henrissat B."/>
            <person name="Duncan S.H."/>
            <person name="Flint H.J."/>
        </authorList>
    </citation>
    <scope>NUCLEOTIDE SEQUENCE</scope>
    <source>
        <strain evidence="3">CCUG 62982</strain>
    </source>
</reference>
<proteinExistence type="predicted"/>
<keyword evidence="5" id="KW-1185">Reference proteome</keyword>
<evidence type="ECO:0000313" key="3">
    <source>
        <dbReference type="EMBL" id="MFD0947995.1"/>
    </source>
</evidence>
<reference evidence="5" key="2">
    <citation type="journal article" date="2019" name="Int. J. Syst. Evol. Microbiol.">
        <title>The Global Catalogue of Microorganisms (GCM) 10K type strain sequencing project: providing services to taxonomists for standard genome sequencing and annotation.</title>
        <authorList>
            <consortium name="The Broad Institute Genomics Platform"/>
            <consortium name="The Broad Institute Genome Sequencing Center for Infectious Disease"/>
            <person name="Wu L."/>
            <person name="Ma J."/>
        </authorList>
    </citation>
    <scope>NUCLEOTIDE SEQUENCE [LARGE SCALE GENOMIC DNA]</scope>
    <source>
        <strain evidence="5">CCUG 62982</strain>
    </source>
</reference>
<accession>A0ABW3HBC3</accession>
<name>A0ABW3HBC3_9SPHN</name>
<evidence type="ECO:0000313" key="4">
    <source>
        <dbReference type="EMBL" id="MFD0948700.1"/>
    </source>
</evidence>
<dbReference type="InterPro" id="IPR022628">
    <property type="entry name" value="S-AdoMet_synt_N"/>
</dbReference>
<dbReference type="RefSeq" id="WP_380916362.1">
    <property type="nucleotide sequence ID" value="NZ_JBHTJG010000009.1"/>
</dbReference>
<protein>
    <submittedName>
        <fullName evidence="3">S-adenosylmethionine synthetase N-terminal domain-containing protein</fullName>
    </submittedName>
</protein>
<keyword evidence="1" id="KW-0479">Metal-binding</keyword>
<evidence type="ECO:0000256" key="1">
    <source>
        <dbReference type="ARBA" id="ARBA00022723"/>
    </source>
</evidence>